<proteinExistence type="predicted"/>
<dbReference type="EMBL" id="BLKX01000001">
    <property type="protein sequence ID" value="GFG77007.1"/>
    <property type="molecule type" value="Genomic_DNA"/>
</dbReference>
<dbReference type="Proteomes" id="UP000465240">
    <property type="component" value="Unassembled WGS sequence"/>
</dbReference>
<sequence>MFHLNTVLRAATAAALTGGLMSGFACLGTATANADPNDTLAASLSKGYSLSNCTPKEPPAGVAAAINCGQNADAAGPVKATYLLYNNTGDLNGGFTASIKDESLTACGDSGQSPTTWHTGSAGATAGQVACGTYQGAAEVIWTTEAKNVLSYIRGSTTDVQALYQWWRTNG</sequence>
<evidence type="ECO:0000313" key="3">
    <source>
        <dbReference type="Proteomes" id="UP000465240"/>
    </source>
</evidence>
<evidence type="ECO:0000313" key="2">
    <source>
        <dbReference type="EMBL" id="GFG77007.1"/>
    </source>
</evidence>
<protein>
    <recommendedName>
        <fullName evidence="4">Serine/threonine protein kinase</fullName>
    </recommendedName>
</protein>
<accession>A0ABQ1BXX2</accession>
<comment type="caution">
    <text evidence="2">The sequence shown here is derived from an EMBL/GenBank/DDBJ whole genome shotgun (WGS) entry which is preliminary data.</text>
</comment>
<evidence type="ECO:0008006" key="4">
    <source>
        <dbReference type="Google" id="ProtNLM"/>
    </source>
</evidence>
<gene>
    <name evidence="2" type="ORF">MPRG_02830</name>
</gene>
<evidence type="ECO:0000256" key="1">
    <source>
        <dbReference type="SAM" id="SignalP"/>
    </source>
</evidence>
<name>A0ABQ1BXX2_9MYCO</name>
<dbReference type="RefSeq" id="WP_065163421.1">
    <property type="nucleotide sequence ID" value="NZ_BLKX01000001.1"/>
</dbReference>
<keyword evidence="1" id="KW-0732">Signal</keyword>
<keyword evidence="3" id="KW-1185">Reference proteome</keyword>
<reference evidence="2 3" key="1">
    <citation type="journal article" date="2019" name="Emerg. Microbes Infect.">
        <title>Comprehensive subspecies identification of 175 nontuberculous mycobacteria species based on 7547 genomic profiles.</title>
        <authorList>
            <person name="Matsumoto Y."/>
            <person name="Kinjo T."/>
            <person name="Motooka D."/>
            <person name="Nabeya D."/>
            <person name="Jung N."/>
            <person name="Uechi K."/>
            <person name="Horii T."/>
            <person name="Iida T."/>
            <person name="Fujita J."/>
            <person name="Nakamura S."/>
        </authorList>
    </citation>
    <scope>NUCLEOTIDE SEQUENCE [LARGE SCALE GENOMIC DNA]</scope>
    <source>
        <strain evidence="2 3">JCM 18565</strain>
    </source>
</reference>
<feature type="chain" id="PRO_5047360745" description="Serine/threonine protein kinase" evidence="1">
    <location>
        <begin position="35"/>
        <end position="171"/>
    </location>
</feature>
<feature type="signal peptide" evidence="1">
    <location>
        <begin position="1"/>
        <end position="34"/>
    </location>
</feature>
<organism evidence="2 3">
    <name type="scientific">Mycobacterium paragordonae</name>
    <dbReference type="NCBI Taxonomy" id="1389713"/>
    <lineage>
        <taxon>Bacteria</taxon>
        <taxon>Bacillati</taxon>
        <taxon>Actinomycetota</taxon>
        <taxon>Actinomycetes</taxon>
        <taxon>Mycobacteriales</taxon>
        <taxon>Mycobacteriaceae</taxon>
        <taxon>Mycobacterium</taxon>
    </lineage>
</organism>